<keyword evidence="2" id="KW-0812">Transmembrane</keyword>
<feature type="transmembrane region" description="Helical" evidence="2">
    <location>
        <begin position="53"/>
        <end position="77"/>
    </location>
</feature>
<dbReference type="InParanoid" id="A0A200PZX6"/>
<comment type="caution">
    <text evidence="3">The sequence shown here is derived from an EMBL/GenBank/DDBJ whole genome shotgun (WGS) entry which is preliminary data.</text>
</comment>
<keyword evidence="4" id="KW-1185">Reference proteome</keyword>
<name>A0A200PZX6_MACCD</name>
<sequence length="161" mass="17218">MNEFSSGGPNPWNIYTSTDPNPSYQTQTGGGIIGHQEGQQPIKSSSSVGGTSAVSAISFGFVATAILIAMFLVMALFEHLLRPRRSSQDDAAAEDGSLESGQAQDGMHVTEKLRSPQDVSTSYSSMDISVLMPGQNCPTFIAQPAPLIPCRREGIHWPSYI</sequence>
<evidence type="ECO:0000313" key="4">
    <source>
        <dbReference type="Proteomes" id="UP000195402"/>
    </source>
</evidence>
<dbReference type="AlphaFoldDB" id="A0A200PZX6"/>
<keyword evidence="2" id="KW-0472">Membrane</keyword>
<dbReference type="EMBL" id="MVGT01003539">
    <property type="protein sequence ID" value="OVA03772.1"/>
    <property type="molecule type" value="Genomic_DNA"/>
</dbReference>
<feature type="region of interest" description="Disordered" evidence="1">
    <location>
        <begin position="88"/>
        <end position="118"/>
    </location>
</feature>
<proteinExistence type="predicted"/>
<reference evidence="3 4" key="1">
    <citation type="journal article" date="2017" name="Mol. Plant">
        <title>The Genome of Medicinal Plant Macleaya cordata Provides New Insights into Benzylisoquinoline Alkaloids Metabolism.</title>
        <authorList>
            <person name="Liu X."/>
            <person name="Liu Y."/>
            <person name="Huang P."/>
            <person name="Ma Y."/>
            <person name="Qing Z."/>
            <person name="Tang Q."/>
            <person name="Cao H."/>
            <person name="Cheng P."/>
            <person name="Zheng Y."/>
            <person name="Yuan Z."/>
            <person name="Zhou Y."/>
            <person name="Liu J."/>
            <person name="Tang Z."/>
            <person name="Zhuo Y."/>
            <person name="Zhang Y."/>
            <person name="Yu L."/>
            <person name="Huang J."/>
            <person name="Yang P."/>
            <person name="Peng Q."/>
            <person name="Zhang J."/>
            <person name="Jiang W."/>
            <person name="Zhang Z."/>
            <person name="Lin K."/>
            <person name="Ro D.K."/>
            <person name="Chen X."/>
            <person name="Xiong X."/>
            <person name="Shang Y."/>
            <person name="Huang S."/>
            <person name="Zeng J."/>
        </authorList>
    </citation>
    <scope>NUCLEOTIDE SEQUENCE [LARGE SCALE GENOMIC DNA]</scope>
    <source>
        <strain evidence="4">cv. BLH2017</strain>
        <tissue evidence="3">Root</tissue>
    </source>
</reference>
<gene>
    <name evidence="3" type="ORF">BVC80_8847g29</name>
</gene>
<organism evidence="3 4">
    <name type="scientific">Macleaya cordata</name>
    <name type="common">Five-seeded plume-poppy</name>
    <name type="synonym">Bocconia cordata</name>
    <dbReference type="NCBI Taxonomy" id="56857"/>
    <lineage>
        <taxon>Eukaryota</taxon>
        <taxon>Viridiplantae</taxon>
        <taxon>Streptophyta</taxon>
        <taxon>Embryophyta</taxon>
        <taxon>Tracheophyta</taxon>
        <taxon>Spermatophyta</taxon>
        <taxon>Magnoliopsida</taxon>
        <taxon>Ranunculales</taxon>
        <taxon>Papaveraceae</taxon>
        <taxon>Papaveroideae</taxon>
        <taxon>Macleaya</taxon>
    </lineage>
</organism>
<dbReference type="STRING" id="56857.A0A200PZX6"/>
<keyword evidence="2" id="KW-1133">Transmembrane helix</keyword>
<dbReference type="OrthoDB" id="1871224at2759"/>
<evidence type="ECO:0000313" key="3">
    <source>
        <dbReference type="EMBL" id="OVA03772.1"/>
    </source>
</evidence>
<dbReference type="PANTHER" id="PTHR33728">
    <property type="entry name" value="CTTNBP 2 AMINO-TERMINAL-LIKE PROTEIN"/>
    <property type="match status" value="1"/>
</dbReference>
<evidence type="ECO:0000256" key="1">
    <source>
        <dbReference type="SAM" id="MobiDB-lite"/>
    </source>
</evidence>
<evidence type="ECO:0000256" key="2">
    <source>
        <dbReference type="SAM" id="Phobius"/>
    </source>
</evidence>
<dbReference type="OMA" id="WPPHEHI"/>
<dbReference type="Proteomes" id="UP000195402">
    <property type="component" value="Unassembled WGS sequence"/>
</dbReference>
<dbReference type="FunCoup" id="A0A200PZX6">
    <property type="interactions" value="255"/>
</dbReference>
<accession>A0A200PZX6</accession>
<feature type="region of interest" description="Disordered" evidence="1">
    <location>
        <begin position="1"/>
        <end position="21"/>
    </location>
</feature>
<protein>
    <submittedName>
        <fullName evidence="3">Uncharacterized protein</fullName>
    </submittedName>
</protein>
<dbReference type="PANTHER" id="PTHR33728:SF3">
    <property type="entry name" value="MULTIDRUG RESISTANCE PROTEIN"/>
    <property type="match status" value="1"/>
</dbReference>